<dbReference type="AlphaFoldDB" id="A0A1M2VDD9"/>
<organism evidence="2 3">
    <name type="scientific">Trametes pubescens</name>
    <name type="common">White-rot fungus</name>
    <dbReference type="NCBI Taxonomy" id="154538"/>
    <lineage>
        <taxon>Eukaryota</taxon>
        <taxon>Fungi</taxon>
        <taxon>Dikarya</taxon>
        <taxon>Basidiomycota</taxon>
        <taxon>Agaricomycotina</taxon>
        <taxon>Agaricomycetes</taxon>
        <taxon>Polyporales</taxon>
        <taxon>Polyporaceae</taxon>
        <taxon>Trametes</taxon>
    </lineage>
</organism>
<comment type="caution">
    <text evidence="2">The sequence shown here is derived from an EMBL/GenBank/DDBJ whole genome shotgun (WGS) entry which is preliminary data.</text>
</comment>
<sequence length="55" mass="5594">MHISVIAWSTLSMIGEMPCVLTTGGTADEMWRCIPGCMSGVGTEGCTTDDGVGGA</sequence>
<proteinExistence type="predicted"/>
<evidence type="ECO:0000313" key="2">
    <source>
        <dbReference type="EMBL" id="OJT05595.1"/>
    </source>
</evidence>
<dbReference type="EMBL" id="MNAD01001425">
    <property type="protein sequence ID" value="OJT05595.1"/>
    <property type="molecule type" value="Genomic_DNA"/>
</dbReference>
<name>A0A1M2VDD9_TRAPU</name>
<keyword evidence="3" id="KW-1185">Reference proteome</keyword>
<protein>
    <submittedName>
        <fullName evidence="2">Uncharacterized protein</fullName>
    </submittedName>
</protein>
<dbReference type="EMBL" id="MNAD01001714">
    <property type="protein sequence ID" value="OJT01909.1"/>
    <property type="molecule type" value="Genomic_DNA"/>
</dbReference>
<gene>
    <name evidence="2" type="ORF">TRAPUB_3585</name>
    <name evidence="1" type="ORF">TRAPUB_7643</name>
</gene>
<evidence type="ECO:0000313" key="1">
    <source>
        <dbReference type="EMBL" id="OJT01909.1"/>
    </source>
</evidence>
<accession>A0A1M2VDD9</accession>
<dbReference type="Proteomes" id="UP000184267">
    <property type="component" value="Unassembled WGS sequence"/>
</dbReference>
<reference evidence="2 3" key="1">
    <citation type="submission" date="2016-10" db="EMBL/GenBank/DDBJ databases">
        <title>Genome sequence of the basidiomycete white-rot fungus Trametes pubescens.</title>
        <authorList>
            <person name="Makela M.R."/>
            <person name="Granchi Z."/>
            <person name="Peng M."/>
            <person name="De Vries R.P."/>
            <person name="Grigoriev I."/>
            <person name="Riley R."/>
            <person name="Hilden K."/>
        </authorList>
    </citation>
    <scope>NUCLEOTIDE SEQUENCE [LARGE SCALE GENOMIC DNA]</scope>
    <source>
        <strain evidence="2 3">FBCC735</strain>
    </source>
</reference>
<evidence type="ECO:0000313" key="3">
    <source>
        <dbReference type="Proteomes" id="UP000184267"/>
    </source>
</evidence>